<comment type="similarity">
    <text evidence="2 11">Belongs to the class-IV pyridoxal-phosphate-dependent aminotransferase family.</text>
</comment>
<dbReference type="Gene3D" id="3.20.10.10">
    <property type="entry name" value="D-amino Acid Aminotransferase, subunit A, domain 2"/>
    <property type="match status" value="1"/>
</dbReference>
<evidence type="ECO:0000313" key="14">
    <source>
        <dbReference type="Proteomes" id="UP000191820"/>
    </source>
</evidence>
<comment type="catalytic activity">
    <reaction evidence="9">
        <text>4-amino-4-deoxychorismate = 4-aminobenzoate + pyruvate + H(+)</text>
        <dbReference type="Rhea" id="RHEA:16201"/>
        <dbReference type="ChEBI" id="CHEBI:15361"/>
        <dbReference type="ChEBI" id="CHEBI:15378"/>
        <dbReference type="ChEBI" id="CHEBI:17836"/>
        <dbReference type="ChEBI" id="CHEBI:58406"/>
        <dbReference type="EC" id="4.1.3.38"/>
    </reaction>
</comment>
<dbReference type="EC" id="4.1.3.38" evidence="8 10"/>
<organism evidence="13 14">
    <name type="scientific">Shewanella japonica</name>
    <dbReference type="NCBI Taxonomy" id="93973"/>
    <lineage>
        <taxon>Bacteria</taxon>
        <taxon>Pseudomonadati</taxon>
        <taxon>Pseudomonadota</taxon>
        <taxon>Gammaproteobacteria</taxon>
        <taxon>Alteromonadales</taxon>
        <taxon>Shewanellaceae</taxon>
        <taxon>Shewanella</taxon>
    </lineage>
</organism>
<evidence type="ECO:0000313" key="13">
    <source>
        <dbReference type="EMBL" id="ARD22094.1"/>
    </source>
</evidence>
<dbReference type="InterPro" id="IPR018300">
    <property type="entry name" value="Aminotrans_IV_CS"/>
</dbReference>
<dbReference type="CDD" id="cd01559">
    <property type="entry name" value="ADCL_like"/>
    <property type="match status" value="1"/>
</dbReference>
<dbReference type="InterPro" id="IPR050571">
    <property type="entry name" value="Class-IV_PLP-Dep_Aminotrnsfr"/>
</dbReference>
<comment type="cofactor">
    <cofactor evidence="1 12">
        <name>pyridoxal 5'-phosphate</name>
        <dbReference type="ChEBI" id="CHEBI:597326"/>
    </cofactor>
</comment>
<dbReference type="Proteomes" id="UP000191820">
    <property type="component" value="Chromosome"/>
</dbReference>
<dbReference type="NCBIfam" id="NF004761">
    <property type="entry name" value="PRK06092.1"/>
    <property type="match status" value="1"/>
</dbReference>
<sequence length="281" mass="30977">MALVFVNGQSENTIQALDRGLAYGDGVFATMRVSNSQVMFIEAHLSRLNQACLRLGFQPPVLSDLQSRLQKHAQSLGEGCIKLLISRGVGGRGYTAPSNPTITEVISLHEIPKHYQGWQQQGISLSVSSVQLAKQPLLAGMKHLNRLEQVLIKQYELTAKADDWLILDTDNHVVETSMANIFLVKGNQVITPKLSDSGVAGVMREQVINTLLDNHFAVMATKVTMDDIKNADHVFITNSLLGMVNINSIIDRQVNASLSSTTHYKPWQYTTPLLTQLTLSL</sequence>
<keyword evidence="6 13" id="KW-0456">Lyase</keyword>
<evidence type="ECO:0000256" key="8">
    <source>
        <dbReference type="ARBA" id="ARBA00035676"/>
    </source>
</evidence>
<dbReference type="EMBL" id="CP020472">
    <property type="protein sequence ID" value="ARD22094.1"/>
    <property type="molecule type" value="Genomic_DNA"/>
</dbReference>
<name>A0ABM6JII8_9GAMM</name>
<accession>A0ABM6JII8</accession>
<evidence type="ECO:0000256" key="3">
    <source>
        <dbReference type="ARBA" id="ARBA00011738"/>
    </source>
</evidence>
<dbReference type="InterPro" id="IPR001544">
    <property type="entry name" value="Aminotrans_IV"/>
</dbReference>
<dbReference type="PANTHER" id="PTHR42743:SF2">
    <property type="entry name" value="AMINODEOXYCHORISMATE LYASE"/>
    <property type="match status" value="1"/>
</dbReference>
<evidence type="ECO:0000256" key="12">
    <source>
        <dbReference type="RuleBase" id="RU004516"/>
    </source>
</evidence>
<dbReference type="InterPro" id="IPR017824">
    <property type="entry name" value="Aminodeoxychorismate_lyase_IV"/>
</dbReference>
<evidence type="ECO:0000256" key="6">
    <source>
        <dbReference type="ARBA" id="ARBA00023239"/>
    </source>
</evidence>
<dbReference type="SUPFAM" id="SSF56752">
    <property type="entry name" value="D-aminoacid aminotransferase-like PLP-dependent enzymes"/>
    <property type="match status" value="1"/>
</dbReference>
<evidence type="ECO:0000256" key="2">
    <source>
        <dbReference type="ARBA" id="ARBA00009320"/>
    </source>
</evidence>
<proteinExistence type="inferred from homology"/>
<gene>
    <name evidence="13" type="ORF">SJ2017_1783</name>
</gene>
<dbReference type="NCBIfam" id="TIGR03461">
    <property type="entry name" value="pabC_Proteo"/>
    <property type="match status" value="1"/>
</dbReference>
<keyword evidence="5" id="KW-0289">Folate biosynthesis</keyword>
<dbReference type="InterPro" id="IPR036038">
    <property type="entry name" value="Aminotransferase-like"/>
</dbReference>
<reference evidence="13 14" key="1">
    <citation type="submission" date="2017-03" db="EMBL/GenBank/DDBJ databases">
        <title>Genome sequencing of Shewanella japonica KCTC 22435.</title>
        <authorList>
            <person name="Kim K.M."/>
        </authorList>
    </citation>
    <scope>NUCLEOTIDE SEQUENCE [LARGE SCALE GENOMIC DNA]</scope>
    <source>
        <strain evidence="13 14">KCTC 22435</strain>
    </source>
</reference>
<dbReference type="PROSITE" id="PS00770">
    <property type="entry name" value="AA_TRANSFER_CLASS_4"/>
    <property type="match status" value="1"/>
</dbReference>
<evidence type="ECO:0000256" key="7">
    <source>
        <dbReference type="ARBA" id="ARBA00035633"/>
    </source>
</evidence>
<dbReference type="Pfam" id="PF01063">
    <property type="entry name" value="Aminotran_4"/>
    <property type="match status" value="1"/>
</dbReference>
<evidence type="ECO:0000256" key="4">
    <source>
        <dbReference type="ARBA" id="ARBA00022898"/>
    </source>
</evidence>
<dbReference type="InterPro" id="IPR043132">
    <property type="entry name" value="BCAT-like_C"/>
</dbReference>
<keyword evidence="14" id="KW-1185">Reference proteome</keyword>
<evidence type="ECO:0000256" key="9">
    <source>
        <dbReference type="ARBA" id="ARBA00049529"/>
    </source>
</evidence>
<dbReference type="GO" id="GO:0016829">
    <property type="term" value="F:lyase activity"/>
    <property type="evidence" value="ECO:0007669"/>
    <property type="project" value="UniProtKB-KW"/>
</dbReference>
<evidence type="ECO:0000256" key="5">
    <source>
        <dbReference type="ARBA" id="ARBA00022909"/>
    </source>
</evidence>
<dbReference type="RefSeq" id="WP_080915548.1">
    <property type="nucleotide sequence ID" value="NZ_CP020472.1"/>
</dbReference>
<comment type="subunit">
    <text evidence="3">Homodimer.</text>
</comment>
<dbReference type="PANTHER" id="PTHR42743">
    <property type="entry name" value="AMINO-ACID AMINOTRANSFERASE"/>
    <property type="match status" value="1"/>
</dbReference>
<keyword evidence="4 12" id="KW-0663">Pyridoxal phosphate</keyword>
<evidence type="ECO:0000256" key="11">
    <source>
        <dbReference type="RuleBase" id="RU004106"/>
    </source>
</evidence>
<comment type="pathway">
    <text evidence="7">Cofactor biosynthesis; tetrahydrofolate biosynthesis; 4-aminobenzoate from chorismate: step 2/2.</text>
</comment>
<evidence type="ECO:0000256" key="10">
    <source>
        <dbReference type="NCBIfam" id="TIGR03461"/>
    </source>
</evidence>
<dbReference type="Gene3D" id="3.30.470.10">
    <property type="match status" value="1"/>
</dbReference>
<protein>
    <recommendedName>
        <fullName evidence="8 10">Aminodeoxychorismate lyase</fullName>
        <ecNumber evidence="8 10">4.1.3.38</ecNumber>
    </recommendedName>
</protein>
<evidence type="ECO:0000256" key="1">
    <source>
        <dbReference type="ARBA" id="ARBA00001933"/>
    </source>
</evidence>
<dbReference type="InterPro" id="IPR043131">
    <property type="entry name" value="BCAT-like_N"/>
</dbReference>